<organism evidence="2 3">
    <name type="scientific">Eumeta variegata</name>
    <name type="common">Bagworm moth</name>
    <name type="synonym">Eumeta japonica</name>
    <dbReference type="NCBI Taxonomy" id="151549"/>
    <lineage>
        <taxon>Eukaryota</taxon>
        <taxon>Metazoa</taxon>
        <taxon>Ecdysozoa</taxon>
        <taxon>Arthropoda</taxon>
        <taxon>Hexapoda</taxon>
        <taxon>Insecta</taxon>
        <taxon>Pterygota</taxon>
        <taxon>Neoptera</taxon>
        <taxon>Endopterygota</taxon>
        <taxon>Lepidoptera</taxon>
        <taxon>Glossata</taxon>
        <taxon>Ditrysia</taxon>
        <taxon>Tineoidea</taxon>
        <taxon>Psychidae</taxon>
        <taxon>Oiketicinae</taxon>
        <taxon>Eumeta</taxon>
    </lineage>
</organism>
<dbReference type="EMBL" id="BGZK01000370">
    <property type="protein sequence ID" value="GBP39741.1"/>
    <property type="molecule type" value="Genomic_DNA"/>
</dbReference>
<accession>A0A4C1VM94</accession>
<proteinExistence type="predicted"/>
<feature type="transmembrane region" description="Helical" evidence="1">
    <location>
        <begin position="39"/>
        <end position="65"/>
    </location>
</feature>
<dbReference type="AlphaFoldDB" id="A0A4C1VM94"/>
<protein>
    <submittedName>
        <fullName evidence="2">Uncharacterized protein</fullName>
    </submittedName>
</protein>
<comment type="caution">
    <text evidence="2">The sequence shown here is derived from an EMBL/GenBank/DDBJ whole genome shotgun (WGS) entry which is preliminary data.</text>
</comment>
<evidence type="ECO:0000256" key="1">
    <source>
        <dbReference type="SAM" id="Phobius"/>
    </source>
</evidence>
<gene>
    <name evidence="2" type="ORF">EVAR_23066_1</name>
</gene>
<reference evidence="2 3" key="1">
    <citation type="journal article" date="2019" name="Commun. Biol.">
        <title>The bagworm genome reveals a unique fibroin gene that provides high tensile strength.</title>
        <authorList>
            <person name="Kono N."/>
            <person name="Nakamura H."/>
            <person name="Ohtoshi R."/>
            <person name="Tomita M."/>
            <person name="Numata K."/>
            <person name="Arakawa K."/>
        </authorList>
    </citation>
    <scope>NUCLEOTIDE SEQUENCE [LARGE SCALE GENOMIC DNA]</scope>
</reference>
<evidence type="ECO:0000313" key="3">
    <source>
        <dbReference type="Proteomes" id="UP000299102"/>
    </source>
</evidence>
<dbReference type="Proteomes" id="UP000299102">
    <property type="component" value="Unassembled WGS sequence"/>
</dbReference>
<name>A0A4C1VM94_EUMVA</name>
<keyword evidence="3" id="KW-1185">Reference proteome</keyword>
<keyword evidence="1" id="KW-1133">Transmembrane helix</keyword>
<keyword evidence="1" id="KW-0812">Transmembrane</keyword>
<keyword evidence="1" id="KW-0472">Membrane</keyword>
<sequence length="131" mass="14778">MDYLPRARGRWRRARDPPAQLFSKTLEINVMRLDVPVVFLIWITVTLLSLSLALAFHAGSVLYFGPGSALGSGSRFAFSSDTATSHNSALYQQDFRWLTIHHPTHLSTAHSFLRQITYSYQRGNIAVTALR</sequence>
<evidence type="ECO:0000313" key="2">
    <source>
        <dbReference type="EMBL" id="GBP39741.1"/>
    </source>
</evidence>